<reference evidence="12" key="1">
    <citation type="submission" date="2017-11" db="EMBL/GenBank/DDBJ databases">
        <authorList>
            <person name="Zhu W."/>
        </authorList>
    </citation>
    <scope>NUCLEOTIDE SEQUENCE [LARGE SCALE GENOMIC DNA]</scope>
    <source>
        <strain evidence="12">CAU 1183</strain>
    </source>
</reference>
<comment type="caution">
    <text evidence="11">The sequence shown here is derived from an EMBL/GenBank/DDBJ whole genome shotgun (WGS) entry which is preliminary data.</text>
</comment>
<dbReference type="EMBL" id="PIOC01000012">
    <property type="protein sequence ID" value="RDW19485.1"/>
    <property type="molecule type" value="Genomic_DNA"/>
</dbReference>
<name>A0A3D8PX66_9BACI</name>
<dbReference type="NCBIfam" id="TIGR02473">
    <property type="entry name" value="flagell_FliJ"/>
    <property type="match status" value="1"/>
</dbReference>
<keyword evidence="8" id="KW-0653">Protein transport</keyword>
<evidence type="ECO:0000256" key="4">
    <source>
        <dbReference type="ARBA" id="ARBA00022448"/>
    </source>
</evidence>
<comment type="subcellular location">
    <subcellularLocation>
        <location evidence="1">Cell membrane</location>
        <topology evidence="1">Peripheral membrane protein</topology>
        <orientation evidence="1">Cytoplasmic side</orientation>
    </subcellularLocation>
</comment>
<evidence type="ECO:0000256" key="6">
    <source>
        <dbReference type="ARBA" id="ARBA00022500"/>
    </source>
</evidence>
<dbReference type="InterPro" id="IPR012823">
    <property type="entry name" value="Flagell_FliJ"/>
</dbReference>
<keyword evidence="11" id="KW-0282">Flagellum</keyword>
<dbReference type="GO" id="GO:0006935">
    <property type="term" value="P:chemotaxis"/>
    <property type="evidence" value="ECO:0007669"/>
    <property type="project" value="UniProtKB-KW"/>
</dbReference>
<evidence type="ECO:0000256" key="10">
    <source>
        <dbReference type="ARBA" id="ARBA00023225"/>
    </source>
</evidence>
<keyword evidence="7" id="KW-1005">Bacterial flagellum biogenesis</keyword>
<evidence type="ECO:0000256" key="7">
    <source>
        <dbReference type="ARBA" id="ARBA00022795"/>
    </source>
</evidence>
<keyword evidence="6" id="KW-0145">Chemotaxis</keyword>
<dbReference type="InterPro" id="IPR053716">
    <property type="entry name" value="Flag_assembly_chemotaxis_eff"/>
</dbReference>
<dbReference type="GO" id="GO:0044781">
    <property type="term" value="P:bacterial-type flagellum organization"/>
    <property type="evidence" value="ECO:0007669"/>
    <property type="project" value="UniProtKB-KW"/>
</dbReference>
<accession>A0A3D8PX66</accession>
<protein>
    <recommendedName>
        <fullName evidence="3">Flagellar FliJ protein</fullName>
    </recommendedName>
</protein>
<keyword evidence="11" id="KW-0969">Cilium</keyword>
<dbReference type="Gene3D" id="1.10.287.1700">
    <property type="match status" value="1"/>
</dbReference>
<dbReference type="AlphaFoldDB" id="A0A3D8PX66"/>
<dbReference type="Pfam" id="PF02050">
    <property type="entry name" value="FliJ"/>
    <property type="match status" value="1"/>
</dbReference>
<organism evidence="11 12">
    <name type="scientific">Oceanobacillus arenosus</name>
    <dbReference type="NCBI Taxonomy" id="1229153"/>
    <lineage>
        <taxon>Bacteria</taxon>
        <taxon>Bacillati</taxon>
        <taxon>Bacillota</taxon>
        <taxon>Bacilli</taxon>
        <taxon>Bacillales</taxon>
        <taxon>Bacillaceae</taxon>
        <taxon>Oceanobacillus</taxon>
    </lineage>
</organism>
<gene>
    <name evidence="11" type="primary">fliJ</name>
    <name evidence="11" type="ORF">CWR48_07115</name>
</gene>
<dbReference type="RefSeq" id="WP_115772561.1">
    <property type="nucleotide sequence ID" value="NZ_PIOC01000012.1"/>
</dbReference>
<keyword evidence="5" id="KW-1003">Cell membrane</keyword>
<dbReference type="Proteomes" id="UP000257143">
    <property type="component" value="Unassembled WGS sequence"/>
</dbReference>
<evidence type="ECO:0000256" key="3">
    <source>
        <dbReference type="ARBA" id="ARBA00020392"/>
    </source>
</evidence>
<evidence type="ECO:0000256" key="5">
    <source>
        <dbReference type="ARBA" id="ARBA00022475"/>
    </source>
</evidence>
<keyword evidence="11" id="KW-0966">Cell projection</keyword>
<sequence>MAETVVFSKILHVRENEKKDAQKIYYQAMDVFEKVASELYVLLKKKETAEEIYDQYIQTTTALDKIIDQVNYIEQLNQQIVMVEHNVHKARTDMETKQLKLTDAHVEVKKFEKIIELRRETEANEAKQVEKAFMDEISMNQYLSHKNG</sequence>
<evidence type="ECO:0000256" key="8">
    <source>
        <dbReference type="ARBA" id="ARBA00022927"/>
    </source>
</evidence>
<keyword evidence="12" id="KW-1185">Reference proteome</keyword>
<evidence type="ECO:0000256" key="1">
    <source>
        <dbReference type="ARBA" id="ARBA00004413"/>
    </source>
</evidence>
<keyword evidence="9" id="KW-0472">Membrane</keyword>
<comment type="similarity">
    <text evidence="2">Belongs to the FliJ family.</text>
</comment>
<keyword evidence="10" id="KW-1006">Bacterial flagellum protein export</keyword>
<keyword evidence="4" id="KW-0813">Transport</keyword>
<proteinExistence type="inferred from homology"/>
<evidence type="ECO:0000313" key="12">
    <source>
        <dbReference type="Proteomes" id="UP000257143"/>
    </source>
</evidence>
<evidence type="ECO:0000256" key="9">
    <source>
        <dbReference type="ARBA" id="ARBA00023136"/>
    </source>
</evidence>
<evidence type="ECO:0000313" key="11">
    <source>
        <dbReference type="EMBL" id="RDW19485.1"/>
    </source>
</evidence>
<dbReference type="GO" id="GO:0005886">
    <property type="term" value="C:plasma membrane"/>
    <property type="evidence" value="ECO:0007669"/>
    <property type="project" value="UniProtKB-SubCell"/>
</dbReference>
<dbReference type="GO" id="GO:0015031">
    <property type="term" value="P:protein transport"/>
    <property type="evidence" value="ECO:0007669"/>
    <property type="project" value="UniProtKB-KW"/>
</dbReference>
<dbReference type="GO" id="GO:0009288">
    <property type="term" value="C:bacterial-type flagellum"/>
    <property type="evidence" value="ECO:0007669"/>
    <property type="project" value="InterPro"/>
</dbReference>
<dbReference type="GO" id="GO:0071973">
    <property type="term" value="P:bacterial-type flagellum-dependent cell motility"/>
    <property type="evidence" value="ECO:0007669"/>
    <property type="project" value="InterPro"/>
</dbReference>
<evidence type="ECO:0000256" key="2">
    <source>
        <dbReference type="ARBA" id="ARBA00010004"/>
    </source>
</evidence>
<dbReference type="OrthoDB" id="2968361at2"/>